<evidence type="ECO:0000313" key="2">
    <source>
        <dbReference type="Proteomes" id="UP001652431"/>
    </source>
</evidence>
<organism evidence="1 2">
    <name type="scientific">Dorea acetigenes</name>
    <dbReference type="NCBI Taxonomy" id="2981787"/>
    <lineage>
        <taxon>Bacteria</taxon>
        <taxon>Bacillati</taxon>
        <taxon>Bacillota</taxon>
        <taxon>Clostridia</taxon>
        <taxon>Lachnospirales</taxon>
        <taxon>Lachnospiraceae</taxon>
        <taxon>Dorea</taxon>
    </lineage>
</organism>
<evidence type="ECO:0000313" key="1">
    <source>
        <dbReference type="EMBL" id="MCU6688137.1"/>
    </source>
</evidence>
<accession>A0ABT2RRV8</accession>
<sequence>MKDKKKRYWTLLVLLIVILIAGIAAAVYFSRQKDPETGGNAYVDADASAWDDGIDTEEPREITENILVPGYSGAEMKAGDTTLSLRIGNPEENTCYLQATLQLEDGTVLYESGLLEPGTGFEQIELNQTLEAGTYEALVHYQGYSMDEERSELNASDSAFTLTVTP</sequence>
<dbReference type="RefSeq" id="WP_158372058.1">
    <property type="nucleotide sequence ID" value="NZ_JAOQJU010000037.1"/>
</dbReference>
<comment type="caution">
    <text evidence="1">The sequence shown here is derived from an EMBL/GenBank/DDBJ whole genome shotgun (WGS) entry which is preliminary data.</text>
</comment>
<name>A0ABT2RRV8_9FIRM</name>
<dbReference type="EMBL" id="JAOQJU010000037">
    <property type="protein sequence ID" value="MCU6688137.1"/>
    <property type="molecule type" value="Genomic_DNA"/>
</dbReference>
<protein>
    <recommendedName>
        <fullName evidence="3">tRNA (Uracil-5-)-methyltransferase</fullName>
    </recommendedName>
</protein>
<gene>
    <name evidence="1" type="ORF">OCV99_16680</name>
</gene>
<dbReference type="Proteomes" id="UP001652431">
    <property type="component" value="Unassembled WGS sequence"/>
</dbReference>
<keyword evidence="2" id="KW-1185">Reference proteome</keyword>
<reference evidence="1 2" key="1">
    <citation type="journal article" date="2021" name="ISME Commun">
        <title>Automated analysis of genomic sequences facilitates high-throughput and comprehensive description of bacteria.</title>
        <authorList>
            <person name="Hitch T.C.A."/>
        </authorList>
    </citation>
    <scope>NUCLEOTIDE SEQUENCE [LARGE SCALE GENOMIC DNA]</scope>
    <source>
        <strain evidence="1 2">Sanger_03</strain>
    </source>
</reference>
<proteinExistence type="predicted"/>
<evidence type="ECO:0008006" key="3">
    <source>
        <dbReference type="Google" id="ProtNLM"/>
    </source>
</evidence>